<evidence type="ECO:0000313" key="10">
    <source>
        <dbReference type="Proteomes" id="UP000326340"/>
    </source>
</evidence>
<evidence type="ECO:0000259" key="7">
    <source>
        <dbReference type="Pfam" id="PF00501"/>
    </source>
</evidence>
<name>A0A5Q4BQA2_9PEZI</name>
<dbReference type="SUPFAM" id="SSF51905">
    <property type="entry name" value="FAD/NAD(P)-binding domain"/>
    <property type="match status" value="2"/>
</dbReference>
<dbReference type="GO" id="GO:0004499">
    <property type="term" value="F:N,N-dimethylaniline monooxygenase activity"/>
    <property type="evidence" value="ECO:0007669"/>
    <property type="project" value="InterPro"/>
</dbReference>
<evidence type="ECO:0000313" key="9">
    <source>
        <dbReference type="EMBL" id="TQN69195.1"/>
    </source>
</evidence>
<dbReference type="InterPro" id="IPR020946">
    <property type="entry name" value="Flavin_mOase-like"/>
</dbReference>
<feature type="region of interest" description="Disordered" evidence="5">
    <location>
        <begin position="847"/>
        <end position="889"/>
    </location>
</feature>
<evidence type="ECO:0000256" key="1">
    <source>
        <dbReference type="ARBA" id="ARBA00010139"/>
    </source>
</evidence>
<dbReference type="InterPro" id="IPR045851">
    <property type="entry name" value="AMP-bd_C_sf"/>
</dbReference>
<feature type="domain" description="AMP-binding enzyme C-terminal" evidence="8">
    <location>
        <begin position="252"/>
        <end position="329"/>
    </location>
</feature>
<dbReference type="AlphaFoldDB" id="A0A5Q4BQA2"/>
<keyword evidence="6" id="KW-1133">Transmembrane helix</keyword>
<dbReference type="EMBL" id="PUHP01000556">
    <property type="protein sequence ID" value="TQN69195.1"/>
    <property type="molecule type" value="Genomic_DNA"/>
</dbReference>
<keyword evidence="6" id="KW-0812">Transmembrane</keyword>
<reference evidence="9 10" key="1">
    <citation type="journal article" date="2019" name="Sci. Rep.">
        <title>Colletotrichum shisoi sp. nov., an anthracnose pathogen of Perilla frutescens in Japan: molecular phylogenetic, morphological and genomic evidence.</title>
        <authorList>
            <person name="Gan P."/>
            <person name="Tsushima A."/>
            <person name="Hiroyama R."/>
            <person name="Narusaka M."/>
            <person name="Takano Y."/>
            <person name="Narusaka Y."/>
            <person name="Kawaradani M."/>
            <person name="Damm U."/>
            <person name="Shirasu K."/>
        </authorList>
    </citation>
    <scope>NUCLEOTIDE SEQUENCE [LARGE SCALE GENOMIC DNA]</scope>
    <source>
        <strain evidence="9 10">PG-2018a</strain>
    </source>
</reference>
<keyword evidence="10" id="KW-1185">Reference proteome</keyword>
<feature type="domain" description="AMP-dependent synthetase/ligase" evidence="7">
    <location>
        <begin position="10"/>
        <end position="183"/>
    </location>
</feature>
<dbReference type="Proteomes" id="UP000326340">
    <property type="component" value="Unassembled WGS sequence"/>
</dbReference>
<dbReference type="OrthoDB" id="74360at2759"/>
<evidence type="ECO:0000256" key="2">
    <source>
        <dbReference type="ARBA" id="ARBA00022630"/>
    </source>
</evidence>
<dbReference type="GO" id="GO:0050661">
    <property type="term" value="F:NADP binding"/>
    <property type="evidence" value="ECO:0007669"/>
    <property type="project" value="InterPro"/>
</dbReference>
<dbReference type="Pfam" id="PF13193">
    <property type="entry name" value="AMP-binding_C"/>
    <property type="match status" value="1"/>
</dbReference>
<keyword evidence="4" id="KW-0560">Oxidoreductase</keyword>
<dbReference type="GO" id="GO:0050660">
    <property type="term" value="F:flavin adenine dinucleotide binding"/>
    <property type="evidence" value="ECO:0007669"/>
    <property type="project" value="InterPro"/>
</dbReference>
<sequence length="889" mass="100590">MRYAEKPYSFARRPQERWIGFLPLYHAYGQLYAILMAMKLSIPIYVMKEFRYEEFLFAVSKFKITTLQVAPPVLVMLSKRPETARYDLSSVKEMLCGAAPLSRELQNECQRRFSMQINQGWGMTEVTCGGIVVPGGVKDDNGSVGKLIPNCECKLIDDEGKEVGVGQPGELCIRGPNICLGYWRNETATRETLDQDGWLKTGDVAVYNEQGYFWIVDRKKASIFSEYLASGPQLICLQELIKVNALQVAPAELEAVLLENEHVADAAVVGIAIDGNEWPRAYVAIQDVSRGNVKPKDTQEWVKQRVSKHKALVGGVVFVDEVPKLASGKIQRKVMREWSKRDAAALRHFQNYSLQCYEKNPSVAGTWFENRYPGCACDVPSHNYTWSFEPKLDWTSVYPPASEVLRYFEHFARKHSLHQYIKLQHQVVGAYWDAQNDGYDVHVKNVTTGETAIDHCDILIKAGGILNNWKWPAIPGLSNYKGILLHTANWDDSVSLEGKHVGLIGNGSSGIQVLPAIRETCKKVTTFIREPKWVSPMQGLEQHNFTREEKNEFADKPGALLEYRRNIESGLNGQFGIFLERSQVNEETRAYFIHQMKEKLNNPGLESKLIPDWSVGCRRLTPGVNYLEALTKPNVEVVYGEIKEITERGCLCDTGQEHPVDVFICATGFDTSFKPRFPFVGPSGNNLQDKWAVTPESYFGVAAAGFPNYFLILGPNCPIGNGPVLSAIEAQADWMLKVIDRYQTTNIVEVAPKEEAVRDFVEYREWFMSKTVWSDTCRSWYKSGVNGWSVVFLWPGSTLHYIEAIKEVRWDDLEVKYAGNRFAWLGNGYSQTEPDDTADWAYYIRDEDDDPPLTTAGKRKLLSKSGTVKGRDETESSNMDASSTSWERE</sequence>
<dbReference type="PANTHER" id="PTHR42877">
    <property type="entry name" value="L-ORNITHINE N(5)-MONOOXYGENASE-RELATED"/>
    <property type="match status" value="1"/>
</dbReference>
<dbReference type="InterPro" id="IPR036188">
    <property type="entry name" value="FAD/NAD-bd_sf"/>
</dbReference>
<organism evidence="9 10">
    <name type="scientific">Colletotrichum shisoi</name>
    <dbReference type="NCBI Taxonomy" id="2078593"/>
    <lineage>
        <taxon>Eukaryota</taxon>
        <taxon>Fungi</taxon>
        <taxon>Dikarya</taxon>
        <taxon>Ascomycota</taxon>
        <taxon>Pezizomycotina</taxon>
        <taxon>Sordariomycetes</taxon>
        <taxon>Hypocreomycetidae</taxon>
        <taxon>Glomerellales</taxon>
        <taxon>Glomerellaceae</taxon>
        <taxon>Colletotrichum</taxon>
        <taxon>Colletotrichum destructivum species complex</taxon>
    </lineage>
</organism>
<comment type="caution">
    <text evidence="9">The sequence shown here is derived from an EMBL/GenBank/DDBJ whole genome shotgun (WGS) entry which is preliminary data.</text>
</comment>
<proteinExistence type="inferred from homology"/>
<evidence type="ECO:0000259" key="8">
    <source>
        <dbReference type="Pfam" id="PF13193"/>
    </source>
</evidence>
<dbReference type="Gene3D" id="2.30.38.10">
    <property type="entry name" value="Luciferase, Domain 3"/>
    <property type="match status" value="1"/>
</dbReference>
<dbReference type="Pfam" id="PF00501">
    <property type="entry name" value="AMP-binding"/>
    <property type="match status" value="1"/>
</dbReference>
<dbReference type="PANTHER" id="PTHR42877:SF8">
    <property type="entry name" value="MONOOXYGENASE"/>
    <property type="match status" value="1"/>
</dbReference>
<dbReference type="Pfam" id="PF00743">
    <property type="entry name" value="FMO-like"/>
    <property type="match status" value="1"/>
</dbReference>
<dbReference type="InterPro" id="IPR051209">
    <property type="entry name" value="FAD-bind_Monooxygenase_sf"/>
</dbReference>
<dbReference type="InterPro" id="IPR025110">
    <property type="entry name" value="AMP-bd_C"/>
</dbReference>
<feature type="transmembrane region" description="Helical" evidence="6">
    <location>
        <begin position="21"/>
        <end position="46"/>
    </location>
</feature>
<dbReference type="Gene3D" id="3.50.50.60">
    <property type="entry name" value="FAD/NAD(P)-binding domain"/>
    <property type="match status" value="2"/>
</dbReference>
<protein>
    <submittedName>
        <fullName evidence="9">FAD-binding monooxygenase moxY</fullName>
    </submittedName>
</protein>
<keyword evidence="6" id="KW-0472">Membrane</keyword>
<keyword evidence="2" id="KW-0285">Flavoprotein</keyword>
<accession>A0A5Q4BQA2</accession>
<evidence type="ECO:0000256" key="6">
    <source>
        <dbReference type="SAM" id="Phobius"/>
    </source>
</evidence>
<dbReference type="SUPFAM" id="SSF56801">
    <property type="entry name" value="Acetyl-CoA synthetase-like"/>
    <property type="match status" value="1"/>
</dbReference>
<gene>
    <name evidence="9" type="primary">MoxY-4</name>
    <name evidence="9" type="ORF">CSHISOI_05930</name>
</gene>
<comment type="similarity">
    <text evidence="1">Belongs to the FAD-binding monooxygenase family.</text>
</comment>
<keyword evidence="9" id="KW-0503">Monooxygenase</keyword>
<dbReference type="InterPro" id="IPR000873">
    <property type="entry name" value="AMP-dep_synth/lig_dom"/>
</dbReference>
<dbReference type="Gene3D" id="3.40.50.980">
    <property type="match status" value="1"/>
</dbReference>
<keyword evidence="3" id="KW-0274">FAD</keyword>
<evidence type="ECO:0000256" key="4">
    <source>
        <dbReference type="ARBA" id="ARBA00023002"/>
    </source>
</evidence>
<evidence type="ECO:0000256" key="3">
    <source>
        <dbReference type="ARBA" id="ARBA00022827"/>
    </source>
</evidence>
<dbReference type="Gene3D" id="3.30.300.30">
    <property type="match status" value="1"/>
</dbReference>
<feature type="compositionally biased region" description="Polar residues" evidence="5">
    <location>
        <begin position="876"/>
        <end position="889"/>
    </location>
</feature>
<evidence type="ECO:0000256" key="5">
    <source>
        <dbReference type="SAM" id="MobiDB-lite"/>
    </source>
</evidence>